<dbReference type="EMBL" id="HBIJ01005118">
    <property type="protein sequence ID" value="CAE0362866.1"/>
    <property type="molecule type" value="Transcribed_RNA"/>
</dbReference>
<protein>
    <submittedName>
        <fullName evidence="2">Uncharacterized protein</fullName>
    </submittedName>
</protein>
<evidence type="ECO:0000313" key="2">
    <source>
        <dbReference type="EMBL" id="CAE0362866.1"/>
    </source>
</evidence>
<name>A0A7S3JRT5_9STRA</name>
<dbReference type="AlphaFoldDB" id="A0A7S3JRT5"/>
<reference evidence="2" key="1">
    <citation type="submission" date="2021-01" db="EMBL/GenBank/DDBJ databases">
        <authorList>
            <person name="Corre E."/>
            <person name="Pelletier E."/>
            <person name="Niang G."/>
            <person name="Scheremetjew M."/>
            <person name="Finn R."/>
            <person name="Kale V."/>
            <person name="Holt S."/>
            <person name="Cochrane G."/>
            <person name="Meng A."/>
            <person name="Brown T."/>
            <person name="Cohen L."/>
        </authorList>
    </citation>
    <scope>NUCLEOTIDE SEQUENCE</scope>
    <source>
        <strain evidence="2">CCMP1510</strain>
    </source>
</reference>
<sequence>MEESNREDGRGKKRRKLAERDCRLVENNEEADGLIVFVNPLDEKEYRQVFINLPKDGRPLTLGRPHTPNDLEPDNFVAICSESNRKISRKLASLIRVFGSRRIMLTRNRNTVTSIFVDGMNYKAGEPAILQNDFSAIRFGATANKQNEVHAYFCLPIRTTTFSQTIFQFPQYPLNSDFAPPTAFDLNVPTLQQLAANIATKYLPLLTTNLKREKLTKLNDALTAARCVYKQIDNTCTKDKLHAEISWLEARRQALGADIRCHLVRAEARARYIINCGVEPTDNDLAIAFEFQSQLESGILFKQATPRNGNRRGELGTIACPSCKSMLVPNGRKNRHDANNAFDYGIFVQLVCEMNHDCALRGLPFYGTGLRLCHSAEMRLVLGDGSPRRLVSKQGELPSGFCQAERDVYKPGNCAAVFVHSLIAHDPSFYTSRGCKSCPAHFQALFCHDCVDIRPRRREGLFCCSTQCASGPACCLDPDRYLTSHIFSQNVENKQNIPVIKATNEQFQHDDVDHDAPNTQPLSPQSLLESPVSTPTSSSPVSPTSSIKQQHRRRFTSVHSMRSKAERQSLLGPCGLCGMLFCRRCLHHSRICCKTCYHATDFDVSVSVSDEEAEY</sequence>
<evidence type="ECO:0000256" key="1">
    <source>
        <dbReference type="SAM" id="MobiDB-lite"/>
    </source>
</evidence>
<proteinExistence type="predicted"/>
<accession>A0A7S3JRT5</accession>
<feature type="compositionally biased region" description="Low complexity" evidence="1">
    <location>
        <begin position="530"/>
        <end position="546"/>
    </location>
</feature>
<gene>
    <name evidence="2" type="ORF">ALAG00032_LOCUS3607</name>
</gene>
<organism evidence="2">
    <name type="scientific">Aureoumbra lagunensis</name>
    <dbReference type="NCBI Taxonomy" id="44058"/>
    <lineage>
        <taxon>Eukaryota</taxon>
        <taxon>Sar</taxon>
        <taxon>Stramenopiles</taxon>
        <taxon>Ochrophyta</taxon>
        <taxon>Pelagophyceae</taxon>
        <taxon>Pelagomonadales</taxon>
        <taxon>Aureoumbra</taxon>
    </lineage>
</organism>
<feature type="region of interest" description="Disordered" evidence="1">
    <location>
        <begin position="510"/>
        <end position="561"/>
    </location>
</feature>
<feature type="compositionally biased region" description="Polar residues" evidence="1">
    <location>
        <begin position="517"/>
        <end position="528"/>
    </location>
</feature>